<proteinExistence type="predicted"/>
<evidence type="ECO:0000256" key="1">
    <source>
        <dbReference type="SAM" id="Phobius"/>
    </source>
</evidence>
<feature type="transmembrane region" description="Helical" evidence="1">
    <location>
        <begin position="70"/>
        <end position="87"/>
    </location>
</feature>
<dbReference type="AlphaFoldDB" id="A0A4U6QIU8"/>
<keyword evidence="1" id="KW-0812">Transmembrane</keyword>
<comment type="caution">
    <text evidence="3">The sequence shown here is derived from an EMBL/GenBank/DDBJ whole genome shotgun (WGS) entry which is preliminary data.</text>
</comment>
<dbReference type="EMBL" id="SZZH01000001">
    <property type="protein sequence ID" value="TKV60354.1"/>
    <property type="molecule type" value="Genomic_DNA"/>
</dbReference>
<feature type="transmembrane region" description="Helical" evidence="1">
    <location>
        <begin position="115"/>
        <end position="132"/>
    </location>
</feature>
<keyword evidence="1" id="KW-0472">Membrane</keyword>
<dbReference type="RefSeq" id="WP_137447658.1">
    <property type="nucleotide sequence ID" value="NZ_SZZH01000001.1"/>
</dbReference>
<gene>
    <name evidence="3" type="ORF">FDO65_01155</name>
</gene>
<feature type="domain" description="Sphingomyelin synthase-like" evidence="2">
    <location>
        <begin position="114"/>
        <end position="175"/>
    </location>
</feature>
<sequence length="193" mass="20252">MASIALAFLVPAVFAAVRQRPGAVPWEPVLPHLPALQLSVPIFTVQYATIALVAVRLVRRPGLLPRAVHAVALLVTLRMVTIGMVALDPPPDLVTLQDPINQLLYGGIEPLTRDLFFSGHTALMVLLVFLAGPGAARRLAAAAAVAVAVMLVLQHVHWTIDVLAAPAFAALAWWVSGRTAPAVSGVGPASPGR</sequence>
<reference evidence="3 4" key="1">
    <citation type="submission" date="2019-05" db="EMBL/GenBank/DDBJ databases">
        <title>Nakamurella sp. N5BH11, whole genome shotgun sequence.</title>
        <authorList>
            <person name="Tuo L."/>
        </authorList>
    </citation>
    <scope>NUCLEOTIDE SEQUENCE [LARGE SCALE GENOMIC DNA]</scope>
    <source>
        <strain evidence="3 4">N5BH11</strain>
    </source>
</reference>
<accession>A0A4U6QIU8</accession>
<evidence type="ECO:0000259" key="2">
    <source>
        <dbReference type="Pfam" id="PF14360"/>
    </source>
</evidence>
<dbReference type="OrthoDB" id="5289372at2"/>
<dbReference type="Pfam" id="PF14360">
    <property type="entry name" value="PAP2_C"/>
    <property type="match status" value="1"/>
</dbReference>
<evidence type="ECO:0000313" key="4">
    <source>
        <dbReference type="Proteomes" id="UP000306985"/>
    </source>
</evidence>
<feature type="transmembrane region" description="Helical" evidence="1">
    <location>
        <begin position="39"/>
        <end position="58"/>
    </location>
</feature>
<dbReference type="Proteomes" id="UP000306985">
    <property type="component" value="Unassembled WGS sequence"/>
</dbReference>
<protein>
    <recommendedName>
        <fullName evidence="2">Sphingomyelin synthase-like domain-containing protein</fullName>
    </recommendedName>
</protein>
<dbReference type="InterPro" id="IPR025749">
    <property type="entry name" value="Sphingomyelin_synth-like_dom"/>
</dbReference>
<keyword evidence="1" id="KW-1133">Transmembrane helix</keyword>
<keyword evidence="4" id="KW-1185">Reference proteome</keyword>
<evidence type="ECO:0000313" key="3">
    <source>
        <dbReference type="EMBL" id="TKV60354.1"/>
    </source>
</evidence>
<feature type="transmembrane region" description="Helical" evidence="1">
    <location>
        <begin position="139"/>
        <end position="158"/>
    </location>
</feature>
<organism evidence="3 4">
    <name type="scientific">Nakamurella flava</name>
    <dbReference type="NCBI Taxonomy" id="2576308"/>
    <lineage>
        <taxon>Bacteria</taxon>
        <taxon>Bacillati</taxon>
        <taxon>Actinomycetota</taxon>
        <taxon>Actinomycetes</taxon>
        <taxon>Nakamurellales</taxon>
        <taxon>Nakamurellaceae</taxon>
        <taxon>Nakamurella</taxon>
    </lineage>
</organism>
<name>A0A4U6QIU8_9ACTN</name>